<proteinExistence type="inferred from homology"/>
<protein>
    <recommendedName>
        <fullName evidence="4 5">Large ribosomal subunit protein uL10</fullName>
    </recommendedName>
</protein>
<evidence type="ECO:0000256" key="4">
    <source>
        <dbReference type="ARBA" id="ARBA00035202"/>
    </source>
</evidence>
<comment type="subunit">
    <text evidence="5">Part of the ribosomal stalk of the 50S ribosomal subunit. The N-terminus interacts with L11 and the large rRNA to form the base of the stalk. The C-terminus forms an elongated spine to which L12 dimers bind in a sequential fashion forming a multimeric L10(L12)X complex.</text>
</comment>
<dbReference type="Gene3D" id="3.30.70.1730">
    <property type="match status" value="1"/>
</dbReference>
<dbReference type="GO" id="GO:0005840">
    <property type="term" value="C:ribosome"/>
    <property type="evidence" value="ECO:0007669"/>
    <property type="project" value="UniProtKB-KW"/>
</dbReference>
<dbReference type="Gene3D" id="6.10.250.290">
    <property type="match status" value="1"/>
</dbReference>
<evidence type="ECO:0000256" key="3">
    <source>
        <dbReference type="ARBA" id="ARBA00023274"/>
    </source>
</evidence>
<dbReference type="EMBL" id="SGBC01000001">
    <property type="protein sequence ID" value="RZD17050.1"/>
    <property type="molecule type" value="Genomic_DNA"/>
</dbReference>
<name>A0A519BIG1_ACIG2</name>
<keyword evidence="5" id="KW-0699">rRNA-binding</keyword>
<organism evidence="6 7">
    <name type="scientific">Acididesulfobacter guangdongensis</name>
    <dbReference type="NCBI Taxonomy" id="2597225"/>
    <lineage>
        <taxon>Bacteria</taxon>
        <taxon>Deltaproteobacteria</taxon>
        <taxon>Candidatus Acidulodesulfobacterales</taxon>
        <taxon>Candidatus Acididesulfobacter</taxon>
    </lineage>
</organism>
<dbReference type="GO" id="GO:1990904">
    <property type="term" value="C:ribonucleoprotein complex"/>
    <property type="evidence" value="ECO:0007669"/>
    <property type="project" value="UniProtKB-KW"/>
</dbReference>
<dbReference type="InterPro" id="IPR022973">
    <property type="entry name" value="Ribosomal_uL10_bac"/>
</dbReference>
<dbReference type="Pfam" id="PF00466">
    <property type="entry name" value="Ribosomal_L10"/>
    <property type="match status" value="1"/>
</dbReference>
<dbReference type="CDD" id="cd05797">
    <property type="entry name" value="Ribosomal_L10"/>
    <property type="match status" value="1"/>
</dbReference>
<evidence type="ECO:0000256" key="2">
    <source>
        <dbReference type="ARBA" id="ARBA00022980"/>
    </source>
</evidence>
<dbReference type="GO" id="GO:0006412">
    <property type="term" value="P:translation"/>
    <property type="evidence" value="ECO:0007669"/>
    <property type="project" value="UniProtKB-UniRule"/>
</dbReference>
<dbReference type="HAMAP" id="MF_00362">
    <property type="entry name" value="Ribosomal_uL10"/>
    <property type="match status" value="1"/>
</dbReference>
<keyword evidence="3 5" id="KW-0687">Ribonucleoprotein</keyword>
<keyword evidence="5" id="KW-0694">RNA-binding</keyword>
<dbReference type="Proteomes" id="UP000316562">
    <property type="component" value="Unassembled WGS sequence"/>
</dbReference>
<evidence type="ECO:0000313" key="7">
    <source>
        <dbReference type="Proteomes" id="UP000316562"/>
    </source>
</evidence>
<dbReference type="InterPro" id="IPR001790">
    <property type="entry name" value="Ribosomal_uL10"/>
</dbReference>
<evidence type="ECO:0000256" key="5">
    <source>
        <dbReference type="HAMAP-Rule" id="MF_00362"/>
    </source>
</evidence>
<comment type="function">
    <text evidence="5">Forms part of the ribosomal stalk, playing a central role in the interaction of the ribosome with GTP-bound translation factors.</text>
</comment>
<dbReference type="SUPFAM" id="SSF160369">
    <property type="entry name" value="Ribosomal protein L10-like"/>
    <property type="match status" value="1"/>
</dbReference>
<dbReference type="PANTHER" id="PTHR11560">
    <property type="entry name" value="39S RIBOSOMAL PROTEIN L10, MITOCHONDRIAL"/>
    <property type="match status" value="1"/>
</dbReference>
<comment type="caution">
    <text evidence="6">The sequence shown here is derived from an EMBL/GenBank/DDBJ whole genome shotgun (WGS) entry which is preliminary data.</text>
</comment>
<comment type="similarity">
    <text evidence="1 5">Belongs to the universal ribosomal protein uL10 family.</text>
</comment>
<dbReference type="GO" id="GO:0070180">
    <property type="term" value="F:large ribosomal subunit rRNA binding"/>
    <property type="evidence" value="ECO:0007669"/>
    <property type="project" value="UniProtKB-UniRule"/>
</dbReference>
<evidence type="ECO:0000256" key="1">
    <source>
        <dbReference type="ARBA" id="ARBA00008889"/>
    </source>
</evidence>
<dbReference type="AlphaFoldDB" id="A0A519BIG1"/>
<accession>A0A519BIG1</accession>
<reference evidence="6 7" key="1">
    <citation type="journal article" date="2019" name="ISME J.">
        <title>Insights into ecological role of a new deltaproteobacterial order Candidatus Acidulodesulfobacterales by metagenomics and metatranscriptomics.</title>
        <authorList>
            <person name="Tan S."/>
            <person name="Liu J."/>
            <person name="Fang Y."/>
            <person name="Hedlund B.P."/>
            <person name="Lian Z.H."/>
            <person name="Huang L.Y."/>
            <person name="Li J.T."/>
            <person name="Huang L.N."/>
            <person name="Li W.J."/>
            <person name="Jiang H.C."/>
            <person name="Dong H.L."/>
            <person name="Shu W.S."/>
        </authorList>
    </citation>
    <scope>NUCLEOTIDE SEQUENCE [LARGE SCALE GENOMIC DNA]</scope>
    <source>
        <strain evidence="6">AP2</strain>
    </source>
</reference>
<gene>
    <name evidence="5" type="primary">rplJ</name>
    <name evidence="6" type="ORF">EVJ46_02090</name>
</gene>
<sequence length="173" mass="19278">MKKEKKNEEINLIKEAVVNSKGIFISHYVGLSVEKFDALRSEINANDGVLKVSKNTLMNIAFKDTYAGALKDYLKGPNFLILTNNNAQGCAKALSKFAKENPDSIKIRAGFYESFLDQNKIQVLATLPSKEVLIGKLMFAIKSPQVRLVFALKYPQIKLLQVLSALKLKKSQA</sequence>
<dbReference type="InterPro" id="IPR047865">
    <property type="entry name" value="Ribosomal_uL10_bac_type"/>
</dbReference>
<dbReference type="NCBIfam" id="NF000955">
    <property type="entry name" value="PRK00099.1-1"/>
    <property type="match status" value="1"/>
</dbReference>
<evidence type="ECO:0000313" key="6">
    <source>
        <dbReference type="EMBL" id="RZD17050.1"/>
    </source>
</evidence>
<dbReference type="InterPro" id="IPR043141">
    <property type="entry name" value="Ribosomal_uL10-like_sf"/>
</dbReference>
<keyword evidence="2 5" id="KW-0689">Ribosomal protein</keyword>